<feature type="chain" id="PRO_5035159266" evidence="2">
    <location>
        <begin position="23"/>
        <end position="357"/>
    </location>
</feature>
<evidence type="ECO:0000313" key="3">
    <source>
        <dbReference type="EMBL" id="GGF49654.1"/>
    </source>
</evidence>
<dbReference type="AlphaFoldDB" id="A0A8J3E5R3"/>
<evidence type="ECO:0000256" key="2">
    <source>
        <dbReference type="SAM" id="SignalP"/>
    </source>
</evidence>
<dbReference type="Gene3D" id="2.40.50.100">
    <property type="match status" value="1"/>
</dbReference>
<proteinExistence type="inferred from homology"/>
<dbReference type="RefSeq" id="WP_189052387.1">
    <property type="nucleotide sequence ID" value="NZ_BMJQ01000031.1"/>
</dbReference>
<gene>
    <name evidence="3" type="ORF">GCM10011611_65100</name>
</gene>
<comment type="caution">
    <text evidence="3">The sequence shown here is derived from an EMBL/GenBank/DDBJ whole genome shotgun (WGS) entry which is preliminary data.</text>
</comment>
<keyword evidence="4" id="KW-1185">Reference proteome</keyword>
<protein>
    <submittedName>
        <fullName evidence="3">Hemolysin D</fullName>
    </submittedName>
</protein>
<dbReference type="PANTHER" id="PTHR30469:SF15">
    <property type="entry name" value="HLYD FAMILY OF SECRETION PROTEINS"/>
    <property type="match status" value="1"/>
</dbReference>
<dbReference type="Gene3D" id="2.40.420.20">
    <property type="match status" value="1"/>
</dbReference>
<sequence>MKMPLLLLAAALAAPLPNVTKAALADDAPASVLVSTVPVKQGSVAETIVAYGVVGPAPDGTANISLLRAGQVLKLRVAPGETIRKGDPLVDFGADPATIATYDQAVSALAAAKDDRTRTAELLAQQLATRAQLTQADKAVADARSALDALDRSGGGKPVETIAAPFDGVVLSIAVGPGDRIQPSAPLMQLARADAFVVSAGIEPAQRAMVAAGAAVHLAALDGKAPALEGTIASVAGMIDPKTRLVDAQIHLSPATVQAALPGAGYRATIETGQLKGWIAPREAVLLDGGAHVFQVAGGKAKTVPVRIVGEVGDMSVLDGPLEPGAPLVVSGNYQLSDGAAVREQSAVAEQGTDRKL</sequence>
<dbReference type="NCBIfam" id="TIGR01730">
    <property type="entry name" value="RND_mfp"/>
    <property type="match status" value="1"/>
</dbReference>
<reference evidence="3" key="1">
    <citation type="journal article" date="2014" name="Int. J. Syst. Evol. Microbiol.">
        <title>Complete genome sequence of Corynebacterium casei LMG S-19264T (=DSM 44701T), isolated from a smear-ripened cheese.</title>
        <authorList>
            <consortium name="US DOE Joint Genome Institute (JGI-PGF)"/>
            <person name="Walter F."/>
            <person name="Albersmeier A."/>
            <person name="Kalinowski J."/>
            <person name="Ruckert C."/>
        </authorList>
    </citation>
    <scope>NUCLEOTIDE SEQUENCE</scope>
    <source>
        <strain evidence="3">CGMCC 1.15725</strain>
    </source>
</reference>
<dbReference type="InterPro" id="IPR006143">
    <property type="entry name" value="RND_pump_MFP"/>
</dbReference>
<evidence type="ECO:0000313" key="4">
    <source>
        <dbReference type="Proteomes" id="UP000646365"/>
    </source>
</evidence>
<comment type="similarity">
    <text evidence="1">Belongs to the membrane fusion protein (MFP) (TC 8.A.1) family.</text>
</comment>
<name>A0A8J3E5R3_9PROT</name>
<dbReference type="Proteomes" id="UP000646365">
    <property type="component" value="Unassembled WGS sequence"/>
</dbReference>
<accession>A0A8J3E5R3</accession>
<dbReference type="GO" id="GO:1990281">
    <property type="term" value="C:efflux pump complex"/>
    <property type="evidence" value="ECO:0007669"/>
    <property type="project" value="TreeGrafter"/>
</dbReference>
<keyword evidence="2" id="KW-0732">Signal</keyword>
<dbReference type="EMBL" id="BMJQ01000031">
    <property type="protein sequence ID" value="GGF49654.1"/>
    <property type="molecule type" value="Genomic_DNA"/>
</dbReference>
<reference evidence="3" key="2">
    <citation type="submission" date="2020-09" db="EMBL/GenBank/DDBJ databases">
        <authorList>
            <person name="Sun Q."/>
            <person name="Zhou Y."/>
        </authorList>
    </citation>
    <scope>NUCLEOTIDE SEQUENCE</scope>
    <source>
        <strain evidence="3">CGMCC 1.15725</strain>
    </source>
</reference>
<feature type="signal peptide" evidence="2">
    <location>
        <begin position="1"/>
        <end position="22"/>
    </location>
</feature>
<dbReference type="GO" id="GO:0015562">
    <property type="term" value="F:efflux transmembrane transporter activity"/>
    <property type="evidence" value="ECO:0007669"/>
    <property type="project" value="TreeGrafter"/>
</dbReference>
<evidence type="ECO:0000256" key="1">
    <source>
        <dbReference type="ARBA" id="ARBA00009477"/>
    </source>
</evidence>
<dbReference type="Gene3D" id="1.10.287.470">
    <property type="entry name" value="Helix hairpin bin"/>
    <property type="match status" value="1"/>
</dbReference>
<dbReference type="PANTHER" id="PTHR30469">
    <property type="entry name" value="MULTIDRUG RESISTANCE PROTEIN MDTA"/>
    <property type="match status" value="1"/>
</dbReference>
<organism evidence="3 4">
    <name type="scientific">Aliidongia dinghuensis</name>
    <dbReference type="NCBI Taxonomy" id="1867774"/>
    <lineage>
        <taxon>Bacteria</taxon>
        <taxon>Pseudomonadati</taxon>
        <taxon>Pseudomonadota</taxon>
        <taxon>Alphaproteobacteria</taxon>
        <taxon>Rhodospirillales</taxon>
        <taxon>Dongiaceae</taxon>
        <taxon>Aliidongia</taxon>
    </lineage>
</organism>
<dbReference type="SUPFAM" id="SSF111369">
    <property type="entry name" value="HlyD-like secretion proteins"/>
    <property type="match status" value="1"/>
</dbReference>
<dbReference type="Gene3D" id="2.40.30.170">
    <property type="match status" value="1"/>
</dbReference>